<keyword evidence="3" id="KW-0812">Transmembrane</keyword>
<name>A0A1V1NTG4_9BACT</name>
<evidence type="ECO:0000256" key="4">
    <source>
        <dbReference type="ARBA" id="ARBA00022989"/>
    </source>
</evidence>
<dbReference type="GO" id="GO:0005886">
    <property type="term" value="C:plasma membrane"/>
    <property type="evidence" value="ECO:0007669"/>
    <property type="project" value="UniProtKB-SubCell"/>
</dbReference>
<evidence type="ECO:0000256" key="2">
    <source>
        <dbReference type="ARBA" id="ARBA00022475"/>
    </source>
</evidence>
<keyword evidence="4" id="KW-1133">Transmembrane helix</keyword>
<dbReference type="AlphaFoldDB" id="A0A1V1NTG4"/>
<evidence type="ECO:0000259" key="6">
    <source>
        <dbReference type="Pfam" id="PF02743"/>
    </source>
</evidence>
<evidence type="ECO:0000313" key="8">
    <source>
        <dbReference type="Proteomes" id="UP000189670"/>
    </source>
</evidence>
<comment type="subcellular location">
    <subcellularLocation>
        <location evidence="1">Cell membrane</location>
        <topology evidence="1">Multi-pass membrane protein</topology>
    </subcellularLocation>
</comment>
<gene>
    <name evidence="7" type="ORF">OMM_05884</name>
</gene>
<dbReference type="EMBL" id="ATBP01002415">
    <property type="protein sequence ID" value="ETR65882.1"/>
    <property type="molecule type" value="Genomic_DNA"/>
</dbReference>
<keyword evidence="5" id="KW-0472">Membrane</keyword>
<evidence type="ECO:0000313" key="7">
    <source>
        <dbReference type="EMBL" id="ETR65882.1"/>
    </source>
</evidence>
<dbReference type="InterPro" id="IPR033479">
    <property type="entry name" value="dCache_1"/>
</dbReference>
<organism evidence="7 8">
    <name type="scientific">Candidatus Magnetoglobus multicellularis str. Araruama</name>
    <dbReference type="NCBI Taxonomy" id="890399"/>
    <lineage>
        <taxon>Bacteria</taxon>
        <taxon>Pseudomonadati</taxon>
        <taxon>Thermodesulfobacteriota</taxon>
        <taxon>Desulfobacteria</taxon>
        <taxon>Desulfobacterales</taxon>
        <taxon>Desulfobacteraceae</taxon>
        <taxon>Candidatus Magnetoglobus</taxon>
    </lineage>
</organism>
<feature type="domain" description="Cache" evidence="6">
    <location>
        <begin position="21"/>
        <end position="273"/>
    </location>
</feature>
<evidence type="ECO:0000256" key="5">
    <source>
        <dbReference type="ARBA" id="ARBA00023136"/>
    </source>
</evidence>
<evidence type="ECO:0000256" key="1">
    <source>
        <dbReference type="ARBA" id="ARBA00004651"/>
    </source>
</evidence>
<accession>A0A1V1NTG4</accession>
<proteinExistence type="predicted"/>
<comment type="caution">
    <text evidence="7">The sequence shown here is derived from an EMBL/GenBank/DDBJ whole genome shotgun (WGS) entry which is preliminary data.</text>
</comment>
<protein>
    <recommendedName>
        <fullName evidence="6">Cache domain-containing protein</fullName>
    </recommendedName>
</protein>
<dbReference type="Pfam" id="PF02743">
    <property type="entry name" value="dCache_1"/>
    <property type="match status" value="1"/>
</dbReference>
<evidence type="ECO:0000256" key="3">
    <source>
        <dbReference type="ARBA" id="ARBA00022692"/>
    </source>
</evidence>
<dbReference type="Proteomes" id="UP000189670">
    <property type="component" value="Unassembled WGS sequence"/>
</dbReference>
<keyword evidence="2" id="KW-1003">Cell membrane</keyword>
<sequence>METVSTLREEAFSRLKAAEYLKKEQIETLFKRYINDVESLAETQDVIDLIDKLSVYQHEKQEYSSQSKLYQKIVGDSQAFFQNYIRRYGYLDCYIIFGKNGMVGFTVQQKEELGKSLKMGPFQNEGLGKLWRKIIGTKKSAFWDFEPYSPNKGKASAFVGAPIKDSNGETIGACVLQLSGSDINAIVQPRAGMGKSGETYLIGHHNNMTAFRSDMLTMGNGRYVIGYEIHTEYIDKTIKEMKPFEQVFTDSKGALVMIEAAPLDIKGLHWGIITKMDLEEAIAPKLSHKNPTFIQNI</sequence>
<reference evidence="8" key="1">
    <citation type="submission" date="2012-11" db="EMBL/GenBank/DDBJ databases">
        <authorList>
            <person name="Lucero-Rivera Y.E."/>
            <person name="Tovar-Ramirez D."/>
        </authorList>
    </citation>
    <scope>NUCLEOTIDE SEQUENCE [LARGE SCALE GENOMIC DNA]</scope>
    <source>
        <strain evidence="8">Araruama</strain>
    </source>
</reference>